<keyword evidence="1" id="KW-0812">Transmembrane</keyword>
<dbReference type="EMBL" id="JBHULN010000009">
    <property type="protein sequence ID" value="MFD2572235.1"/>
    <property type="molecule type" value="Genomic_DNA"/>
</dbReference>
<feature type="transmembrane region" description="Helical" evidence="1">
    <location>
        <begin position="68"/>
        <end position="94"/>
    </location>
</feature>
<protein>
    <recommendedName>
        <fullName evidence="4">Osmoprotectant transporter permease</fullName>
    </recommendedName>
</protein>
<organism evidence="2 3">
    <name type="scientific">Spirosoma soli</name>
    <dbReference type="NCBI Taxonomy" id="1770529"/>
    <lineage>
        <taxon>Bacteria</taxon>
        <taxon>Pseudomonadati</taxon>
        <taxon>Bacteroidota</taxon>
        <taxon>Cytophagia</taxon>
        <taxon>Cytophagales</taxon>
        <taxon>Cytophagaceae</taxon>
        <taxon>Spirosoma</taxon>
    </lineage>
</organism>
<reference evidence="3" key="1">
    <citation type="journal article" date="2019" name="Int. J. Syst. Evol. Microbiol.">
        <title>The Global Catalogue of Microorganisms (GCM) 10K type strain sequencing project: providing services to taxonomists for standard genome sequencing and annotation.</title>
        <authorList>
            <consortium name="The Broad Institute Genomics Platform"/>
            <consortium name="The Broad Institute Genome Sequencing Center for Infectious Disease"/>
            <person name="Wu L."/>
            <person name="Ma J."/>
        </authorList>
    </citation>
    <scope>NUCLEOTIDE SEQUENCE [LARGE SCALE GENOMIC DNA]</scope>
    <source>
        <strain evidence="3">KCTC 42805</strain>
    </source>
</reference>
<evidence type="ECO:0000256" key="1">
    <source>
        <dbReference type="SAM" id="Phobius"/>
    </source>
</evidence>
<gene>
    <name evidence="2" type="ORF">ACFSUS_16455</name>
</gene>
<keyword evidence="3" id="KW-1185">Reference proteome</keyword>
<feature type="transmembrane region" description="Helical" evidence="1">
    <location>
        <begin position="6"/>
        <end position="23"/>
    </location>
</feature>
<evidence type="ECO:0000313" key="3">
    <source>
        <dbReference type="Proteomes" id="UP001597469"/>
    </source>
</evidence>
<evidence type="ECO:0008006" key="4">
    <source>
        <dbReference type="Google" id="ProtNLM"/>
    </source>
</evidence>
<sequence>MTLIRICWTINGFTLLLAIFFFLDGLRNATNSDYFNAWAVVLGGLALGLPVSYWLYQNGQSTLASVLAAIPAGFSVMMGLFFLLMAVVMLPGLISGEKFRWN</sequence>
<name>A0ABW5M5G5_9BACT</name>
<dbReference type="RefSeq" id="WP_381524431.1">
    <property type="nucleotide sequence ID" value="NZ_JBHULN010000009.1"/>
</dbReference>
<feature type="transmembrane region" description="Helical" evidence="1">
    <location>
        <begin position="35"/>
        <end position="56"/>
    </location>
</feature>
<keyword evidence="1" id="KW-0472">Membrane</keyword>
<accession>A0ABW5M5G5</accession>
<comment type="caution">
    <text evidence="2">The sequence shown here is derived from an EMBL/GenBank/DDBJ whole genome shotgun (WGS) entry which is preliminary data.</text>
</comment>
<keyword evidence="1" id="KW-1133">Transmembrane helix</keyword>
<proteinExistence type="predicted"/>
<evidence type="ECO:0000313" key="2">
    <source>
        <dbReference type="EMBL" id="MFD2572235.1"/>
    </source>
</evidence>
<dbReference type="Proteomes" id="UP001597469">
    <property type="component" value="Unassembled WGS sequence"/>
</dbReference>